<keyword evidence="4 7" id="KW-0326">Glycosidase</keyword>
<dbReference type="InterPro" id="IPR044505">
    <property type="entry name" value="GlgX_Isoamylase_N_E_set"/>
</dbReference>
<evidence type="ECO:0000313" key="8">
    <source>
        <dbReference type="Proteomes" id="UP000031552"/>
    </source>
</evidence>
<feature type="region of interest" description="Disordered" evidence="5">
    <location>
        <begin position="456"/>
        <end position="479"/>
    </location>
</feature>
<dbReference type="InterPro" id="IPR013783">
    <property type="entry name" value="Ig-like_fold"/>
</dbReference>
<dbReference type="GO" id="GO:0019156">
    <property type="term" value="F:isoamylase activity"/>
    <property type="evidence" value="ECO:0007669"/>
    <property type="project" value="UniProtKB-ARBA"/>
</dbReference>
<keyword evidence="8" id="KW-1185">Reference proteome</keyword>
<evidence type="ECO:0000259" key="6">
    <source>
        <dbReference type="SMART" id="SM00642"/>
    </source>
</evidence>
<dbReference type="GO" id="GO:0004135">
    <property type="term" value="F:amylo-alpha-1,6-glucosidase activity"/>
    <property type="evidence" value="ECO:0007669"/>
    <property type="project" value="InterPro"/>
</dbReference>
<evidence type="ECO:0000256" key="2">
    <source>
        <dbReference type="ARBA" id="ARBA00022801"/>
    </source>
</evidence>
<dbReference type="STRING" id="1437425.CSEC_2135"/>
<dbReference type="Pfam" id="PF02922">
    <property type="entry name" value="CBM_48"/>
    <property type="match status" value="1"/>
</dbReference>
<keyword evidence="2 7" id="KW-0378">Hydrolase</keyword>
<dbReference type="NCBIfam" id="TIGR02100">
    <property type="entry name" value="glgX_debranch"/>
    <property type="match status" value="1"/>
</dbReference>
<evidence type="ECO:0000256" key="5">
    <source>
        <dbReference type="SAM" id="MobiDB-lite"/>
    </source>
</evidence>
<protein>
    <submittedName>
        <fullName evidence="7">Glycogen debranching enzyme</fullName>
        <ecNumber evidence="7">3.2.1.-</ecNumber>
    </submittedName>
</protein>
<evidence type="ECO:0000256" key="1">
    <source>
        <dbReference type="ARBA" id="ARBA00008061"/>
    </source>
</evidence>
<dbReference type="PIRSF" id="PIRSF000463">
    <property type="entry name" value="GlgB"/>
    <property type="match status" value="1"/>
</dbReference>
<dbReference type="FunFam" id="3.20.20.80:FF:000054">
    <property type="entry name" value="Glycogen debranching enzyme"/>
    <property type="match status" value="1"/>
</dbReference>
<dbReference type="PANTHER" id="PTHR43002">
    <property type="entry name" value="GLYCOGEN DEBRANCHING ENZYME"/>
    <property type="match status" value="1"/>
</dbReference>
<keyword evidence="3" id="KW-0809">Transit peptide</keyword>
<dbReference type="InterPro" id="IPR006047">
    <property type="entry name" value="GH13_cat_dom"/>
</dbReference>
<dbReference type="CDD" id="cd02856">
    <property type="entry name" value="E_set_GDE_Isoamylase_N"/>
    <property type="match status" value="1"/>
</dbReference>
<dbReference type="GO" id="GO:0003844">
    <property type="term" value="F:1,4-alpha-glucan branching enzyme activity"/>
    <property type="evidence" value="ECO:0007669"/>
    <property type="project" value="InterPro"/>
</dbReference>
<dbReference type="eggNOG" id="COG1523">
    <property type="taxonomic scope" value="Bacteria"/>
</dbReference>
<proteinExistence type="inferred from homology"/>
<dbReference type="SUPFAM" id="SSF51445">
    <property type="entry name" value="(Trans)glycosidases"/>
    <property type="match status" value="1"/>
</dbReference>
<accession>A0A090D0S7</accession>
<reference evidence="7" key="2">
    <citation type="submission" date="2014-09" db="EMBL/GenBank/DDBJ databases">
        <title>Criblamydia sequanensis harbors a mega-plasmid encoding arsenite resistance.</title>
        <authorList>
            <person name="Bertelli C."/>
            <person name="Goesmann A."/>
            <person name="Greub G."/>
        </authorList>
    </citation>
    <scope>NUCLEOTIDE SEQUENCE [LARGE SCALE GENOMIC DNA]</scope>
    <source>
        <strain evidence="7">CRIB-18</strain>
    </source>
</reference>
<dbReference type="InterPro" id="IPR048650">
    <property type="entry name" value="ISOA1-3-like_C"/>
</dbReference>
<dbReference type="InterPro" id="IPR037439">
    <property type="entry name" value="Branching_enzy"/>
</dbReference>
<dbReference type="InterPro" id="IPR013780">
    <property type="entry name" value="Glyco_hydro_b"/>
</dbReference>
<dbReference type="GO" id="GO:0005980">
    <property type="term" value="P:glycogen catabolic process"/>
    <property type="evidence" value="ECO:0007669"/>
    <property type="project" value="InterPro"/>
</dbReference>
<dbReference type="Pfam" id="PF21156">
    <property type="entry name" value="ISOA1-3_C"/>
    <property type="match status" value="1"/>
</dbReference>
<feature type="domain" description="Glycosyl hydrolase family 13 catalytic" evidence="6">
    <location>
        <begin position="149"/>
        <end position="560"/>
    </location>
</feature>
<dbReference type="SUPFAM" id="SSF51011">
    <property type="entry name" value="Glycosyl hydrolase domain"/>
    <property type="match status" value="1"/>
</dbReference>
<evidence type="ECO:0000256" key="3">
    <source>
        <dbReference type="ARBA" id="ARBA00022946"/>
    </source>
</evidence>
<dbReference type="Pfam" id="PF00128">
    <property type="entry name" value="Alpha-amylase"/>
    <property type="match status" value="1"/>
</dbReference>
<dbReference type="InterPro" id="IPR017853">
    <property type="entry name" value="GH"/>
</dbReference>
<dbReference type="RefSeq" id="WP_041018500.1">
    <property type="nucleotide sequence ID" value="NZ_CCEJ010000011.1"/>
</dbReference>
<dbReference type="SUPFAM" id="SSF81296">
    <property type="entry name" value="E set domains"/>
    <property type="match status" value="1"/>
</dbReference>
<gene>
    <name evidence="7" type="primary">glgX</name>
    <name evidence="7" type="ORF">CSEC_2135</name>
</gene>
<dbReference type="Proteomes" id="UP000031552">
    <property type="component" value="Unassembled WGS sequence"/>
</dbReference>
<dbReference type="InterPro" id="IPR004193">
    <property type="entry name" value="Glyco_hydro_13_N"/>
</dbReference>
<reference evidence="7" key="1">
    <citation type="submission" date="2013-12" db="EMBL/GenBank/DDBJ databases">
        <authorList>
            <person name="Linke B."/>
        </authorList>
    </citation>
    <scope>NUCLEOTIDE SEQUENCE [LARGE SCALE GENOMIC DNA]</scope>
    <source>
        <strain evidence="7">CRIB-18</strain>
    </source>
</reference>
<comment type="similarity">
    <text evidence="1">Belongs to the glycosyl hydrolase 13 family.</text>
</comment>
<organism evidence="7 8">
    <name type="scientific">Candidatus Criblamydia sequanensis CRIB-18</name>
    <dbReference type="NCBI Taxonomy" id="1437425"/>
    <lineage>
        <taxon>Bacteria</taxon>
        <taxon>Pseudomonadati</taxon>
        <taxon>Chlamydiota</taxon>
        <taxon>Chlamydiia</taxon>
        <taxon>Parachlamydiales</taxon>
        <taxon>Candidatus Criblamydiaceae</taxon>
        <taxon>Candidatus Criblamydia</taxon>
    </lineage>
</organism>
<sequence length="676" mass="78415">MAEMIQSEGNPVPYGASSQEGGVNFALYSRHAEEVTLLLYDLERKVIGEFVFDRNNNKTGDVWHTFITNIPDNSCYAFKIKQKGRYTKFYENVETPVLDPYAKAVFARQEWGDDKVPYQPLGCILKDPSFDWQNDKPLKIPMEETIIYEMHVRGFTKHSSSNVKDAGTYLGIIEKIPYLLDLGVNAVELLPIHEFNECEFKRYNIFNGSRLFNYWGYSTVNFFSPMSRYAASKDFASCVKEFKTMVRELHKNGIEVILDVVFNHTAEGNEFGPTLSFKGIDLPVYYMLDSRSKFMDFTGCGNTFNSNHPIVREMIIDCLHYWVSEMHVDGFRFDLATIMNRGTKGEALGLSPLIEEISEDPLLADTKLIAEPWDVQGLYKLGQFNPDEERWSEWNDQYRDTMRRFIKGDRGVNRDFARRFCGSDDIFGNRSPKASINFITAHDGFTLRDLVSYNQKHNSANGEDDRDGNPNNLSWNSGVEGETKDPAILRLRLRQMKNFHLALMLSQGVPMLLMGDEYGHTRYGNNNSWCQDNDLNWFLWDELEAKKDYYRFYKGLISLRKKYPIFRMGRFLTNEDVDWHSKKPYFPNWEEETKFIACTFKDDRENGHYFYAAFNACETDTQAQLPQPPKGQRWYLIVNTANTSPDDLFDDDEKAPVLASNRFPVKRHSSILLKAF</sequence>
<dbReference type="GO" id="GO:0005978">
    <property type="term" value="P:glycogen biosynthetic process"/>
    <property type="evidence" value="ECO:0007669"/>
    <property type="project" value="InterPro"/>
</dbReference>
<dbReference type="EMBL" id="CCEJ010000011">
    <property type="protein sequence ID" value="CDR34941.1"/>
    <property type="molecule type" value="Genomic_DNA"/>
</dbReference>
<dbReference type="Gene3D" id="2.60.40.1180">
    <property type="entry name" value="Golgi alpha-mannosidase II"/>
    <property type="match status" value="1"/>
</dbReference>
<dbReference type="SMART" id="SM00642">
    <property type="entry name" value="Aamy"/>
    <property type="match status" value="1"/>
</dbReference>
<dbReference type="OrthoDB" id="9761875at2"/>
<evidence type="ECO:0000256" key="4">
    <source>
        <dbReference type="ARBA" id="ARBA00023295"/>
    </source>
</evidence>
<dbReference type="InterPro" id="IPR014756">
    <property type="entry name" value="Ig_E-set"/>
</dbReference>
<dbReference type="EC" id="3.2.1.-" evidence="7"/>
<comment type="caution">
    <text evidence="7">The sequence shown here is derived from an EMBL/GenBank/DDBJ whole genome shotgun (WGS) entry which is preliminary data.</text>
</comment>
<dbReference type="InterPro" id="IPR011837">
    <property type="entry name" value="Glycogen_debranch_GlgX"/>
</dbReference>
<name>A0A090D0S7_9BACT</name>
<dbReference type="AlphaFoldDB" id="A0A090D0S7"/>
<dbReference type="CDD" id="cd11326">
    <property type="entry name" value="AmyAc_Glg_debranch"/>
    <property type="match status" value="1"/>
</dbReference>
<evidence type="ECO:0000313" key="7">
    <source>
        <dbReference type="EMBL" id="CDR34941.1"/>
    </source>
</evidence>
<dbReference type="Gene3D" id="3.20.20.80">
    <property type="entry name" value="Glycosidases"/>
    <property type="match status" value="1"/>
</dbReference>
<dbReference type="Gene3D" id="2.60.40.10">
    <property type="entry name" value="Immunoglobulins"/>
    <property type="match status" value="1"/>
</dbReference>